<keyword evidence="7" id="KW-0865">Zymogen</keyword>
<keyword evidence="4 12" id="KW-0378">Hydrolase</keyword>
<evidence type="ECO:0000256" key="5">
    <source>
        <dbReference type="ARBA" id="ARBA00022833"/>
    </source>
</evidence>
<evidence type="ECO:0000256" key="7">
    <source>
        <dbReference type="ARBA" id="ARBA00023145"/>
    </source>
</evidence>
<accession>A0A9Q0DRP6</accession>
<dbReference type="PRINTS" id="PR00480">
    <property type="entry name" value="ASTACIN"/>
</dbReference>
<keyword evidence="1 12" id="KW-0645">Protease</keyword>
<reference evidence="15" key="1">
    <citation type="submission" date="2022-07" db="EMBL/GenBank/DDBJ databases">
        <title>Chromosome-level genome of Muraenolepis orangiensis.</title>
        <authorList>
            <person name="Kim J."/>
        </authorList>
    </citation>
    <scope>NUCLEOTIDE SEQUENCE</scope>
    <source>
        <strain evidence="15">KU_S4_2022</strain>
        <tissue evidence="15">Muscle</tissue>
    </source>
</reference>
<keyword evidence="9" id="KW-0325">Glycoprotein</keyword>
<feature type="binding site" evidence="12">
    <location>
        <position position="392"/>
    </location>
    <ligand>
        <name>Zn(2+)</name>
        <dbReference type="ChEBI" id="CHEBI:29105"/>
        <note>catalytic</note>
    </ligand>
</feature>
<dbReference type="InterPro" id="IPR001506">
    <property type="entry name" value="Peptidase_M12A"/>
</dbReference>
<feature type="active site" evidence="12">
    <location>
        <position position="393"/>
    </location>
</feature>
<dbReference type="OrthoDB" id="291007at2759"/>
<evidence type="ECO:0000313" key="15">
    <source>
        <dbReference type="EMBL" id="KAJ3593294.1"/>
    </source>
</evidence>
<feature type="domain" description="Peptidase M12A" evidence="14">
    <location>
        <begin position="78"/>
        <end position="277"/>
    </location>
</feature>
<keyword evidence="8" id="KW-1015">Disulfide bond</keyword>
<keyword evidence="6 12" id="KW-0482">Metalloprotease</keyword>
<evidence type="ECO:0000256" key="11">
    <source>
        <dbReference type="ARBA" id="ARBA00024324"/>
    </source>
</evidence>
<feature type="binding site" evidence="12">
    <location>
        <position position="180"/>
    </location>
    <ligand>
        <name>Zn(2+)</name>
        <dbReference type="ChEBI" id="CHEBI:29105"/>
        <note>catalytic</note>
    </ligand>
</feature>
<feature type="domain" description="Peptidase M12A" evidence="14">
    <location>
        <begin position="540"/>
        <end position="740"/>
    </location>
</feature>
<dbReference type="GO" id="GO:0042588">
    <property type="term" value="C:zymogen granule"/>
    <property type="evidence" value="ECO:0007669"/>
    <property type="project" value="UniProtKB-SubCell"/>
</dbReference>
<feature type="binding site" evidence="12">
    <location>
        <position position="396"/>
    </location>
    <ligand>
        <name>Zn(2+)</name>
        <dbReference type="ChEBI" id="CHEBI:29105"/>
        <note>catalytic</note>
    </ligand>
</feature>
<keyword evidence="10" id="KW-0968">Cytoplasmic vesicle</keyword>
<dbReference type="GO" id="GO:0006508">
    <property type="term" value="P:proteolysis"/>
    <property type="evidence" value="ECO:0007669"/>
    <property type="project" value="UniProtKB-KW"/>
</dbReference>
<evidence type="ECO:0000256" key="4">
    <source>
        <dbReference type="ARBA" id="ARBA00022801"/>
    </source>
</evidence>
<feature type="binding site" evidence="12">
    <location>
        <position position="643"/>
    </location>
    <ligand>
        <name>Zn(2+)</name>
        <dbReference type="ChEBI" id="CHEBI:29105"/>
        <note>catalytic</note>
    </ligand>
</feature>
<comment type="cofactor">
    <cofactor evidence="12 13">
        <name>Zn(2+)</name>
        <dbReference type="ChEBI" id="CHEBI:29105"/>
    </cofactor>
    <text evidence="12 13">Binds 1 zinc ion per subunit.</text>
</comment>
<evidence type="ECO:0000256" key="6">
    <source>
        <dbReference type="ARBA" id="ARBA00023049"/>
    </source>
</evidence>
<evidence type="ECO:0000256" key="2">
    <source>
        <dbReference type="ARBA" id="ARBA00022723"/>
    </source>
</evidence>
<name>A0A9Q0DRP6_9TELE</name>
<feature type="binding site" evidence="12">
    <location>
        <position position="639"/>
    </location>
    <ligand>
        <name>Zn(2+)</name>
        <dbReference type="ChEBI" id="CHEBI:29105"/>
        <note>catalytic</note>
    </ligand>
</feature>
<dbReference type="EC" id="3.4.24.-" evidence="13"/>
<dbReference type="PANTHER" id="PTHR10127:SF779">
    <property type="entry name" value="METALLOENDOPEPTIDASE"/>
    <property type="match status" value="1"/>
</dbReference>
<evidence type="ECO:0000256" key="10">
    <source>
        <dbReference type="ARBA" id="ARBA00023329"/>
    </source>
</evidence>
<dbReference type="SMART" id="SM00235">
    <property type="entry name" value="ZnMc"/>
    <property type="match status" value="3"/>
</dbReference>
<keyword evidence="5 12" id="KW-0862">Zinc</keyword>
<evidence type="ECO:0000313" key="16">
    <source>
        <dbReference type="Proteomes" id="UP001148018"/>
    </source>
</evidence>
<evidence type="ECO:0000259" key="14">
    <source>
        <dbReference type="PROSITE" id="PS51864"/>
    </source>
</evidence>
<organism evidence="15 16">
    <name type="scientific">Muraenolepis orangiensis</name>
    <name type="common">Patagonian moray cod</name>
    <dbReference type="NCBI Taxonomy" id="630683"/>
    <lineage>
        <taxon>Eukaryota</taxon>
        <taxon>Metazoa</taxon>
        <taxon>Chordata</taxon>
        <taxon>Craniata</taxon>
        <taxon>Vertebrata</taxon>
        <taxon>Euteleostomi</taxon>
        <taxon>Actinopterygii</taxon>
        <taxon>Neopterygii</taxon>
        <taxon>Teleostei</taxon>
        <taxon>Neoteleostei</taxon>
        <taxon>Acanthomorphata</taxon>
        <taxon>Zeiogadaria</taxon>
        <taxon>Gadariae</taxon>
        <taxon>Gadiformes</taxon>
        <taxon>Muraenolepidoidei</taxon>
        <taxon>Muraenolepididae</taxon>
        <taxon>Muraenolepis</taxon>
    </lineage>
</organism>
<comment type="subcellular location">
    <subcellularLocation>
        <location evidence="11">Zymogen granule</location>
    </subcellularLocation>
</comment>
<feature type="chain" id="PRO_5040543147" description="Metalloendopeptidase" evidence="13">
    <location>
        <begin position="17"/>
        <end position="744"/>
    </location>
</feature>
<evidence type="ECO:0000256" key="1">
    <source>
        <dbReference type="ARBA" id="ARBA00022670"/>
    </source>
</evidence>
<feature type="binding site" evidence="12">
    <location>
        <position position="176"/>
    </location>
    <ligand>
        <name>Zn(2+)</name>
        <dbReference type="ChEBI" id="CHEBI:29105"/>
        <note>catalytic</note>
    </ligand>
</feature>
<proteinExistence type="predicted"/>
<feature type="binding site" evidence="12">
    <location>
        <position position="402"/>
    </location>
    <ligand>
        <name>Zn(2+)</name>
        <dbReference type="ChEBI" id="CHEBI:29105"/>
        <note>catalytic</note>
    </ligand>
</feature>
<evidence type="ECO:0000256" key="13">
    <source>
        <dbReference type="RuleBase" id="RU361183"/>
    </source>
</evidence>
<gene>
    <name evidence="15" type="ORF">NHX12_005629</name>
</gene>
<dbReference type="Pfam" id="PF01400">
    <property type="entry name" value="Astacin"/>
    <property type="match status" value="3"/>
</dbReference>
<evidence type="ECO:0000256" key="3">
    <source>
        <dbReference type="ARBA" id="ARBA00022729"/>
    </source>
</evidence>
<dbReference type="GO" id="GO:0008270">
    <property type="term" value="F:zinc ion binding"/>
    <property type="evidence" value="ECO:0007669"/>
    <property type="project" value="UniProtKB-UniRule"/>
</dbReference>
<dbReference type="SUPFAM" id="SSF55486">
    <property type="entry name" value="Metalloproteases ('zincins'), catalytic domain"/>
    <property type="match status" value="3"/>
</dbReference>
<dbReference type="AlphaFoldDB" id="A0A9Q0DRP6"/>
<comment type="caution">
    <text evidence="12">Lacks conserved residue(s) required for the propagation of feature annotation.</text>
</comment>
<feature type="active site" evidence="12">
    <location>
        <position position="640"/>
    </location>
</feature>
<dbReference type="Gene3D" id="3.40.390.10">
    <property type="entry name" value="Collagenase (Catalytic Domain)"/>
    <property type="match status" value="3"/>
</dbReference>
<dbReference type="InterPro" id="IPR024079">
    <property type="entry name" value="MetalloPept_cat_dom_sf"/>
</dbReference>
<evidence type="ECO:0000256" key="9">
    <source>
        <dbReference type="ARBA" id="ARBA00023180"/>
    </source>
</evidence>
<sequence length="744" mass="84404">MHVCLQIGLLLTATLCFVQNFTLKAPYESSAENADDLVKDEDFSVSSLLERANLYVGKGKGDPLVMFGDIAVDTDLTNADPCTARGCLWPKATNGKVYVPYRIANVYSQRERNTIMQGLASFSSSTCIRFTPLNRQRDFVDIESRSGCFSFVGRRGQGQVVSLSRRGCVFQSIIQHELLHVLGFDHEQTRSDRDQNVRILLANVMPGQESNFRIIQTNNLGTPYDYNSVMQYGRFAFSRNRQPTILPIPDNNAVIGRATQMSALDISRQAFRSLDDPILMEGDIAIDSEAERNADPCTSSGCMWGKWTDGNVFIPYYINNHYSSREKAIITRGLESFSSFSCIRFRPTLNTDRDWLSIESQGGCFSSIGRRGGKQVLSLARQGCLYHGTVQHELLHALGFNHEQTRSDRDNHIRVVLQNVQSGMERNFRKKATLNQGTPYDYNSVMQYHRFAFSKNNQPTMVPIPDANVSFGKATEMSRNDIIRLNKLYKCYLVAREEDTSRELSVGELLERANRDRILGADEPFVVEGDIAVRSEAERNADPCTARNCLWLKNSDGKVYIPYYISNQYSSREKAIIIRGLDSFSSASCIRFRPTQSNDRDWLSIESDSGCYSWVGRQGGKQVVSLARQGCLYHGTVQHELIHALGFNHEQTRSDRDKHIRVYWENIIDDMKYNFDKIATLNQGTPYDYNSVMQYEKYAFTKNNRATMVPIPNSNISFGQATQMSKNDVTRLNNLYKCCESAID</sequence>
<dbReference type="PROSITE" id="PS51864">
    <property type="entry name" value="ASTACIN"/>
    <property type="match status" value="3"/>
</dbReference>
<dbReference type="Proteomes" id="UP001148018">
    <property type="component" value="Unassembled WGS sequence"/>
</dbReference>
<dbReference type="InterPro" id="IPR006026">
    <property type="entry name" value="Peptidase_Metallo"/>
</dbReference>
<feature type="signal peptide" evidence="13">
    <location>
        <begin position="1"/>
        <end position="16"/>
    </location>
</feature>
<protein>
    <recommendedName>
        <fullName evidence="13">Metalloendopeptidase</fullName>
        <ecNumber evidence="13">3.4.24.-</ecNumber>
    </recommendedName>
</protein>
<keyword evidence="16" id="KW-1185">Reference proteome</keyword>
<comment type="caution">
    <text evidence="15">The sequence shown here is derived from an EMBL/GenBank/DDBJ whole genome shotgun (WGS) entry which is preliminary data.</text>
</comment>
<feature type="binding site" evidence="12">
    <location>
        <position position="186"/>
    </location>
    <ligand>
        <name>Zn(2+)</name>
        <dbReference type="ChEBI" id="CHEBI:29105"/>
        <note>catalytic</note>
    </ligand>
</feature>
<dbReference type="GO" id="GO:0004222">
    <property type="term" value="F:metalloendopeptidase activity"/>
    <property type="evidence" value="ECO:0007669"/>
    <property type="project" value="UniProtKB-UniRule"/>
</dbReference>
<dbReference type="PANTHER" id="PTHR10127">
    <property type="entry name" value="DISCOIDIN, CUB, EGF, LAMININ , AND ZINC METALLOPROTEASE DOMAIN CONTAINING"/>
    <property type="match status" value="1"/>
</dbReference>
<feature type="active site" evidence="12">
    <location>
        <position position="177"/>
    </location>
</feature>
<keyword evidence="3 13" id="KW-0732">Signal</keyword>
<evidence type="ECO:0000256" key="8">
    <source>
        <dbReference type="ARBA" id="ARBA00023157"/>
    </source>
</evidence>
<evidence type="ECO:0000256" key="12">
    <source>
        <dbReference type="PROSITE-ProRule" id="PRU01211"/>
    </source>
</evidence>
<keyword evidence="2 12" id="KW-0479">Metal-binding</keyword>
<dbReference type="FunFam" id="3.40.390.10:FF:000040">
    <property type="entry name" value="Metalloendopeptidase"/>
    <property type="match status" value="1"/>
</dbReference>
<feature type="domain" description="Peptidase M12A" evidence="14">
    <location>
        <begin position="293"/>
        <end position="492"/>
    </location>
</feature>
<feature type="binding site" evidence="12">
    <location>
        <position position="649"/>
    </location>
    <ligand>
        <name>Zn(2+)</name>
        <dbReference type="ChEBI" id="CHEBI:29105"/>
        <note>catalytic</note>
    </ligand>
</feature>
<dbReference type="EMBL" id="JANIIK010000112">
    <property type="protein sequence ID" value="KAJ3593294.1"/>
    <property type="molecule type" value="Genomic_DNA"/>
</dbReference>